<evidence type="ECO:0000313" key="1">
    <source>
        <dbReference type="EMBL" id="CEM33169.1"/>
    </source>
</evidence>
<dbReference type="AlphaFoldDB" id="A0A0G4GRH9"/>
<dbReference type="Proteomes" id="UP000041254">
    <property type="component" value="Unassembled WGS sequence"/>
</dbReference>
<dbReference type="VEuPathDB" id="CryptoDB:Vbra_10227"/>
<evidence type="ECO:0000313" key="2">
    <source>
        <dbReference type="Proteomes" id="UP000041254"/>
    </source>
</evidence>
<name>A0A0G4GRH9_VITBC</name>
<sequence>MPSLRKCSPYTMEPALLARLFPLPSRFRLNNLPPAPLLLPVLRTGRPGIFSPAAPGSVVAKVSICDVPTFEDRTMYCWNRSPCNSWPKRANRGARPTCRFMRRIRRRLRTGRGFH</sequence>
<protein>
    <submittedName>
        <fullName evidence="1">Uncharacterized protein</fullName>
    </submittedName>
</protein>
<dbReference type="EMBL" id="CDMY01000774">
    <property type="protein sequence ID" value="CEM33169.1"/>
    <property type="molecule type" value="Genomic_DNA"/>
</dbReference>
<dbReference type="InParanoid" id="A0A0G4GRH9"/>
<gene>
    <name evidence="1" type="ORF">Vbra_10227</name>
</gene>
<reference evidence="1 2" key="1">
    <citation type="submission" date="2014-11" db="EMBL/GenBank/DDBJ databases">
        <authorList>
            <person name="Zhu J."/>
            <person name="Qi W."/>
            <person name="Song R."/>
        </authorList>
    </citation>
    <scope>NUCLEOTIDE SEQUENCE [LARGE SCALE GENOMIC DNA]</scope>
</reference>
<proteinExistence type="predicted"/>
<keyword evidence="2" id="KW-1185">Reference proteome</keyword>
<organism evidence="1 2">
    <name type="scientific">Vitrella brassicaformis (strain CCMP3155)</name>
    <dbReference type="NCBI Taxonomy" id="1169540"/>
    <lineage>
        <taxon>Eukaryota</taxon>
        <taxon>Sar</taxon>
        <taxon>Alveolata</taxon>
        <taxon>Colpodellida</taxon>
        <taxon>Vitrellaceae</taxon>
        <taxon>Vitrella</taxon>
    </lineage>
</organism>
<accession>A0A0G4GRH9</accession>